<dbReference type="RefSeq" id="WP_006522084.1">
    <property type="nucleotide sequence ID" value="NC_021184.1"/>
</dbReference>
<keyword evidence="6" id="KW-1185">Reference proteome</keyword>
<evidence type="ECO:0000256" key="4">
    <source>
        <dbReference type="SAM" id="MobiDB-lite"/>
    </source>
</evidence>
<reference evidence="5 6" key="1">
    <citation type="submission" date="2012-01" db="EMBL/GenBank/DDBJ databases">
        <title>Complete sequence of Desulfotomaculum gibsoniae DSM 7213.</title>
        <authorList>
            <consortium name="US DOE Joint Genome Institute"/>
            <person name="Lucas S."/>
            <person name="Han J."/>
            <person name="Lapidus A."/>
            <person name="Cheng J.-F."/>
            <person name="Goodwin L."/>
            <person name="Pitluck S."/>
            <person name="Peters L."/>
            <person name="Ovchinnikova G."/>
            <person name="Teshima H."/>
            <person name="Detter J.C."/>
            <person name="Han C."/>
            <person name="Tapia R."/>
            <person name="Land M."/>
            <person name="Hauser L."/>
            <person name="Kyrpides N."/>
            <person name="Ivanova N."/>
            <person name="Pagani I."/>
            <person name="Parshina S."/>
            <person name="Plugge C."/>
            <person name="Muyzer G."/>
            <person name="Kuever J."/>
            <person name="Ivanova A."/>
            <person name="Nazina T."/>
            <person name="Klenk H.-P."/>
            <person name="Brambilla E."/>
            <person name="Spring S."/>
            <person name="Stams A.F."/>
            <person name="Woyke T."/>
        </authorList>
    </citation>
    <scope>NUCLEOTIDE SEQUENCE [LARGE SCALE GENOMIC DNA]</scope>
    <source>
        <strain evidence="5 6">DSM 7213</strain>
    </source>
</reference>
<dbReference type="GO" id="GO:0044781">
    <property type="term" value="P:bacterial-type flagellum organization"/>
    <property type="evidence" value="ECO:0007669"/>
    <property type="project" value="UniProtKB-UniRule"/>
</dbReference>
<keyword evidence="5" id="KW-0966">Cell projection</keyword>
<sequence>MTDPISIKNDYYLPSDNEVKNPPQSMADPDIFLKILVAQMQYQDPMNPQDSSAFISQLSQMASMEQMYNVSRSMDSMASRYETANYYNLLGKNVTVLSEDKEKIISGQVGGILFDDQKPYFYIDNNPNGPLYSLEQIIQVAGNETSDFLSNALLVDRLVKVRHDNEEISGLVEKVLIQNGQSLIQVNGRTYGMDQLIEVGRIIEPTPAAEDGTTE</sequence>
<protein>
    <recommendedName>
        <fullName evidence="3">Basal-body rod modification protein FlgD</fullName>
    </recommendedName>
</protein>
<evidence type="ECO:0000256" key="3">
    <source>
        <dbReference type="RuleBase" id="RU362076"/>
    </source>
</evidence>
<dbReference type="Proteomes" id="UP000013520">
    <property type="component" value="Chromosome"/>
</dbReference>
<dbReference type="OrthoDB" id="280334at2"/>
<dbReference type="InterPro" id="IPR005648">
    <property type="entry name" value="FlgD"/>
</dbReference>
<dbReference type="STRING" id="767817.Desgi_2224"/>
<evidence type="ECO:0000256" key="2">
    <source>
        <dbReference type="ARBA" id="ARBA00022795"/>
    </source>
</evidence>
<evidence type="ECO:0000313" key="6">
    <source>
        <dbReference type="Proteomes" id="UP000013520"/>
    </source>
</evidence>
<gene>
    <name evidence="5" type="ORF">Desgi_2224</name>
</gene>
<keyword evidence="5" id="KW-0969">Cilium</keyword>
<accession>R4KEM8</accession>
<feature type="region of interest" description="Disordered" evidence="4">
    <location>
        <begin position="1"/>
        <end position="20"/>
    </location>
</feature>
<dbReference type="AlphaFoldDB" id="R4KEM8"/>
<dbReference type="eggNOG" id="COG1843">
    <property type="taxonomic scope" value="Bacteria"/>
</dbReference>
<dbReference type="HOGENOM" id="CLU_047535_1_0_9"/>
<evidence type="ECO:0000256" key="1">
    <source>
        <dbReference type="ARBA" id="ARBA00010577"/>
    </source>
</evidence>
<organism evidence="5 6">
    <name type="scientific">Desulfoscipio gibsoniae DSM 7213</name>
    <dbReference type="NCBI Taxonomy" id="767817"/>
    <lineage>
        <taxon>Bacteria</taxon>
        <taxon>Bacillati</taxon>
        <taxon>Bacillota</taxon>
        <taxon>Clostridia</taxon>
        <taxon>Eubacteriales</taxon>
        <taxon>Desulfallaceae</taxon>
        <taxon>Desulfoscipio</taxon>
    </lineage>
</organism>
<name>R4KEM8_9FIRM</name>
<dbReference type="EMBL" id="CP003273">
    <property type="protein sequence ID" value="AGL01653.1"/>
    <property type="molecule type" value="Genomic_DNA"/>
</dbReference>
<dbReference type="Pfam" id="PF03963">
    <property type="entry name" value="FlgD"/>
    <property type="match status" value="1"/>
</dbReference>
<keyword evidence="2 3" id="KW-1005">Bacterial flagellum biogenesis</keyword>
<comment type="similarity">
    <text evidence="1 3">Belongs to the FlgD family.</text>
</comment>
<proteinExistence type="inferred from homology"/>
<keyword evidence="5" id="KW-0282">Flagellum</keyword>
<comment type="function">
    <text evidence="3">Required for flagellar hook formation. May act as a scaffolding protein.</text>
</comment>
<evidence type="ECO:0000313" key="5">
    <source>
        <dbReference type="EMBL" id="AGL01653.1"/>
    </source>
</evidence>
<dbReference type="KEGG" id="dgi:Desgi_2224"/>